<gene>
    <name evidence="2" type="ORF">CR105_15415</name>
</gene>
<dbReference type="Proteomes" id="UP000230390">
    <property type="component" value="Unassembled WGS sequence"/>
</dbReference>
<keyword evidence="1" id="KW-0472">Membrane</keyword>
<keyword evidence="1" id="KW-0812">Transmembrane</keyword>
<dbReference type="AlphaFoldDB" id="A0A2G8TDM9"/>
<feature type="transmembrane region" description="Helical" evidence="1">
    <location>
        <begin position="30"/>
        <end position="47"/>
    </location>
</feature>
<evidence type="ECO:0000256" key="1">
    <source>
        <dbReference type="SAM" id="Phobius"/>
    </source>
</evidence>
<evidence type="ECO:0000313" key="2">
    <source>
        <dbReference type="EMBL" id="PIL44094.1"/>
    </source>
</evidence>
<dbReference type="EMBL" id="PDOC01000009">
    <property type="protein sequence ID" value="PIL44094.1"/>
    <property type="molecule type" value="Genomic_DNA"/>
</dbReference>
<keyword evidence="3" id="KW-1185">Reference proteome</keyword>
<feature type="transmembrane region" description="Helical" evidence="1">
    <location>
        <begin position="5"/>
        <end position="24"/>
    </location>
</feature>
<organism evidence="2 3">
    <name type="scientific">Massilia eurypsychrophila</name>
    <dbReference type="NCBI Taxonomy" id="1485217"/>
    <lineage>
        <taxon>Bacteria</taxon>
        <taxon>Pseudomonadati</taxon>
        <taxon>Pseudomonadota</taxon>
        <taxon>Betaproteobacteria</taxon>
        <taxon>Burkholderiales</taxon>
        <taxon>Oxalobacteraceae</taxon>
        <taxon>Telluria group</taxon>
        <taxon>Massilia</taxon>
    </lineage>
</organism>
<protein>
    <submittedName>
        <fullName evidence="2">Uncharacterized protein</fullName>
    </submittedName>
</protein>
<accession>A0A2G8TDM9</accession>
<feature type="transmembrane region" description="Helical" evidence="1">
    <location>
        <begin position="59"/>
        <end position="77"/>
    </location>
</feature>
<keyword evidence="1" id="KW-1133">Transmembrane helix</keyword>
<reference evidence="2 3" key="1">
    <citation type="submission" date="2017-10" db="EMBL/GenBank/DDBJ databases">
        <title>Massilia psychrophilum sp. nov., a novel purple-pigmented bacterium isolated from Tianshan glacier, Xinjiang Municipality, China.</title>
        <authorList>
            <person name="Wang H."/>
        </authorList>
    </citation>
    <scope>NUCLEOTIDE SEQUENCE [LARGE SCALE GENOMIC DNA]</scope>
    <source>
        <strain evidence="2 3">JCM 30074</strain>
    </source>
</reference>
<evidence type="ECO:0000313" key="3">
    <source>
        <dbReference type="Proteomes" id="UP000230390"/>
    </source>
</evidence>
<proteinExistence type="predicted"/>
<sequence length="111" mass="12019">MLHLLAAVMVGYMACLLTGWFSLAWIDGGAIMKLIFLMVGGFVIGAIACRNPLFARRRYLLATCAFMAALTLWMPVIFVTYGFALLGVPLLGLYSLAGWRVSGTLKVSPGK</sequence>
<name>A0A2G8TDM9_9BURK</name>
<comment type="caution">
    <text evidence="2">The sequence shown here is derived from an EMBL/GenBank/DDBJ whole genome shotgun (WGS) entry which is preliminary data.</text>
</comment>